<evidence type="ECO:0000313" key="2">
    <source>
        <dbReference type="EMBL" id="ELT43657.1"/>
    </source>
</evidence>
<gene>
    <name evidence="2" type="ORF">G205_16834</name>
</gene>
<accession>L8TLS8</accession>
<protein>
    <recommendedName>
        <fullName evidence="4">DUF4157 domain-containing protein</fullName>
    </recommendedName>
</protein>
<proteinExistence type="predicted"/>
<name>L8TLS8_9MICC</name>
<feature type="region of interest" description="Disordered" evidence="1">
    <location>
        <begin position="167"/>
        <end position="192"/>
    </location>
</feature>
<evidence type="ECO:0008006" key="4">
    <source>
        <dbReference type="Google" id="ProtNLM"/>
    </source>
</evidence>
<evidence type="ECO:0000313" key="3">
    <source>
        <dbReference type="Proteomes" id="UP000011189"/>
    </source>
</evidence>
<dbReference type="Proteomes" id="UP000011189">
    <property type="component" value="Unassembled WGS sequence"/>
</dbReference>
<sequence length="192" mass="20678">MNVLKFRAFNDQVRARRQNLRALPSSLVEPSGYHGLMTLRRRPGSLPPLTAAQRLRRAVNLANGSTVLGLAVAAAARTQPAPGPRGLVLAGGYRWRLPFARAFTLGNVVLCRGPAEDLLSVPGLLGHEERHCTQYAWCGGIPFLPLYLLAAGWSVLRTGNPGTANPFERHAGLAAGGYPSRGQSRRLPEARA</sequence>
<dbReference type="PATRIC" id="fig|683150.5.peg.3300"/>
<organism evidence="2 3">
    <name type="scientific">Arthrobacter nitrophenolicus</name>
    <dbReference type="NCBI Taxonomy" id="683150"/>
    <lineage>
        <taxon>Bacteria</taxon>
        <taxon>Bacillati</taxon>
        <taxon>Actinomycetota</taxon>
        <taxon>Actinomycetes</taxon>
        <taxon>Micrococcales</taxon>
        <taxon>Micrococcaceae</taxon>
        <taxon>Arthrobacter</taxon>
    </lineage>
</organism>
<reference evidence="3" key="1">
    <citation type="journal article" date="2013" name="Genome Announc.">
        <title>Draft Genome Sequence of the 2-Chloro-4-Nitrophenol-Degrading Bacterium Arthrobacter sp. Strain SJCon.</title>
        <authorList>
            <person name="Vikram S."/>
            <person name="Kumar S."/>
            <person name="Vaidya B."/>
            <person name="Pinnaka A.K."/>
            <person name="Raghava G.P."/>
        </authorList>
    </citation>
    <scope>NUCLEOTIDE SEQUENCE [LARGE SCALE GENOMIC DNA]</scope>
    <source>
        <strain evidence="3">SJCon</strain>
    </source>
</reference>
<dbReference type="EMBL" id="AOFD01000042">
    <property type="protein sequence ID" value="ELT43657.1"/>
    <property type="molecule type" value="Genomic_DNA"/>
</dbReference>
<keyword evidence="3" id="KW-1185">Reference proteome</keyword>
<evidence type="ECO:0000256" key="1">
    <source>
        <dbReference type="SAM" id="MobiDB-lite"/>
    </source>
</evidence>
<comment type="caution">
    <text evidence="2">The sequence shown here is derived from an EMBL/GenBank/DDBJ whole genome shotgun (WGS) entry which is preliminary data.</text>
</comment>
<dbReference type="AlphaFoldDB" id="L8TLS8"/>